<name>A0AAD9ZV26_9ROSI</name>
<sequence>MCEMRCDGHVLGGASIAAAARQPCNRLCSHQHRPKHCRGCLLQQRNRHHLQQANTILRHQLHLEDLSTIYHS</sequence>
<proteinExistence type="predicted"/>
<accession>A0AAD9ZV26</accession>
<evidence type="ECO:0000313" key="2">
    <source>
        <dbReference type="Proteomes" id="UP001281410"/>
    </source>
</evidence>
<dbReference type="EMBL" id="JANJYJ010000008">
    <property type="protein sequence ID" value="KAK3192913.1"/>
    <property type="molecule type" value="Genomic_DNA"/>
</dbReference>
<protein>
    <submittedName>
        <fullName evidence="1">Uncharacterized protein</fullName>
    </submittedName>
</protein>
<gene>
    <name evidence="1" type="ORF">Dsin_024223</name>
</gene>
<comment type="caution">
    <text evidence="1">The sequence shown here is derived from an EMBL/GenBank/DDBJ whole genome shotgun (WGS) entry which is preliminary data.</text>
</comment>
<dbReference type="Proteomes" id="UP001281410">
    <property type="component" value="Unassembled WGS sequence"/>
</dbReference>
<organism evidence="1 2">
    <name type="scientific">Dipteronia sinensis</name>
    <dbReference type="NCBI Taxonomy" id="43782"/>
    <lineage>
        <taxon>Eukaryota</taxon>
        <taxon>Viridiplantae</taxon>
        <taxon>Streptophyta</taxon>
        <taxon>Embryophyta</taxon>
        <taxon>Tracheophyta</taxon>
        <taxon>Spermatophyta</taxon>
        <taxon>Magnoliopsida</taxon>
        <taxon>eudicotyledons</taxon>
        <taxon>Gunneridae</taxon>
        <taxon>Pentapetalae</taxon>
        <taxon>rosids</taxon>
        <taxon>malvids</taxon>
        <taxon>Sapindales</taxon>
        <taxon>Sapindaceae</taxon>
        <taxon>Hippocastanoideae</taxon>
        <taxon>Acereae</taxon>
        <taxon>Dipteronia</taxon>
    </lineage>
</organism>
<evidence type="ECO:0000313" key="1">
    <source>
        <dbReference type="EMBL" id="KAK3192913.1"/>
    </source>
</evidence>
<keyword evidence="2" id="KW-1185">Reference proteome</keyword>
<reference evidence="1" key="1">
    <citation type="journal article" date="2023" name="Plant J.">
        <title>Genome sequences and population genomics provide insights into the demographic history, inbreeding, and mutation load of two 'living fossil' tree species of Dipteronia.</title>
        <authorList>
            <person name="Feng Y."/>
            <person name="Comes H.P."/>
            <person name="Chen J."/>
            <person name="Zhu S."/>
            <person name="Lu R."/>
            <person name="Zhang X."/>
            <person name="Li P."/>
            <person name="Qiu J."/>
            <person name="Olsen K.M."/>
            <person name="Qiu Y."/>
        </authorList>
    </citation>
    <scope>NUCLEOTIDE SEQUENCE</scope>
    <source>
        <strain evidence="1">NBL</strain>
    </source>
</reference>
<dbReference type="AlphaFoldDB" id="A0AAD9ZV26"/>